<keyword evidence="1" id="KW-1133">Transmembrane helix</keyword>
<comment type="caution">
    <text evidence="2">The sequence shown here is derived from an EMBL/GenBank/DDBJ whole genome shotgun (WGS) entry which is preliminary data.</text>
</comment>
<dbReference type="RefSeq" id="WP_132042658.1">
    <property type="nucleotide sequence ID" value="NZ_SLTR01000008.1"/>
</dbReference>
<keyword evidence="1" id="KW-0812">Transmembrane</keyword>
<evidence type="ECO:0000256" key="1">
    <source>
        <dbReference type="SAM" id="Phobius"/>
    </source>
</evidence>
<feature type="transmembrane region" description="Helical" evidence="1">
    <location>
        <begin position="156"/>
        <end position="177"/>
    </location>
</feature>
<proteinExistence type="predicted"/>
<feature type="transmembrane region" description="Helical" evidence="1">
    <location>
        <begin position="55"/>
        <end position="74"/>
    </location>
</feature>
<reference evidence="2 3" key="1">
    <citation type="submission" date="2019-03" db="EMBL/GenBank/DDBJ databases">
        <title>Halomonas marinisediminis sp. nov., a moderately halophilic bacterium isolated from the Bohai Gulf.</title>
        <authorList>
            <person name="Ji X."/>
        </authorList>
    </citation>
    <scope>NUCLEOTIDE SEQUENCE [LARGE SCALE GENOMIC DNA]</scope>
    <source>
        <strain evidence="2 3">204</strain>
    </source>
</reference>
<feature type="transmembrane region" description="Helical" evidence="1">
    <location>
        <begin position="86"/>
        <end position="110"/>
    </location>
</feature>
<gene>
    <name evidence="2" type="ORF">E0702_08130</name>
</gene>
<dbReference type="EMBL" id="SLTR01000008">
    <property type="protein sequence ID" value="TDB02975.1"/>
    <property type="molecule type" value="Genomic_DNA"/>
</dbReference>
<accession>A0ABY2D7Y1</accession>
<sequence length="179" mass="20493">MWPEEKGCVMSNHNDDKGIFSESSEKDELTREEVMHYIKAWKESLELREGYYNKYLSAAIGGVVTLIISVGLNFDLVGSLWWLEKALLIIAMVLLMVAAGNILNCSTFVYNCRLQLLSFEREIILKDQEVIPKEKLLTIDTAIKVERDRVHVFYQYSYSSVLLAIIIGVLGFLIILIRV</sequence>
<evidence type="ECO:0000313" key="3">
    <source>
        <dbReference type="Proteomes" id="UP000294823"/>
    </source>
</evidence>
<dbReference type="Proteomes" id="UP000294823">
    <property type="component" value="Unassembled WGS sequence"/>
</dbReference>
<protein>
    <submittedName>
        <fullName evidence="2">Uncharacterized protein</fullName>
    </submittedName>
</protein>
<evidence type="ECO:0000313" key="2">
    <source>
        <dbReference type="EMBL" id="TDB02975.1"/>
    </source>
</evidence>
<name>A0ABY2D7Y1_9GAMM</name>
<keyword evidence="3" id="KW-1185">Reference proteome</keyword>
<organism evidence="2 3">
    <name type="scientific">Halomonas marinisediminis</name>
    <dbReference type="NCBI Taxonomy" id="2546095"/>
    <lineage>
        <taxon>Bacteria</taxon>
        <taxon>Pseudomonadati</taxon>
        <taxon>Pseudomonadota</taxon>
        <taxon>Gammaproteobacteria</taxon>
        <taxon>Oceanospirillales</taxon>
        <taxon>Halomonadaceae</taxon>
        <taxon>Halomonas</taxon>
    </lineage>
</organism>
<keyword evidence="1" id="KW-0472">Membrane</keyword>